<evidence type="ECO:0000313" key="3">
    <source>
        <dbReference type="Proteomes" id="UP000638732"/>
    </source>
</evidence>
<dbReference type="AlphaFoldDB" id="A0A965ZC39"/>
<keyword evidence="1" id="KW-0472">Membrane</keyword>
<keyword evidence="1" id="KW-1133">Transmembrane helix</keyword>
<comment type="caution">
    <text evidence="2">The sequence shown here is derived from an EMBL/GenBank/DDBJ whole genome shotgun (WGS) entry which is preliminary data.</text>
</comment>
<feature type="transmembrane region" description="Helical" evidence="1">
    <location>
        <begin position="6"/>
        <end position="27"/>
    </location>
</feature>
<name>A0A965ZC39_9SPHI</name>
<evidence type="ECO:0000313" key="2">
    <source>
        <dbReference type="EMBL" id="NCD68283.1"/>
    </source>
</evidence>
<reference evidence="2" key="2">
    <citation type="submission" date="2020-10" db="EMBL/GenBank/DDBJ databases">
        <title>Mucilaginibacter sp. nov., isolated from soil.</title>
        <authorList>
            <person name="Jeon C.O."/>
        </authorList>
    </citation>
    <scope>NUCLEOTIDE SEQUENCE</scope>
    <source>
        <strain evidence="2">R11</strain>
    </source>
</reference>
<dbReference type="Proteomes" id="UP000638732">
    <property type="component" value="Unassembled WGS sequence"/>
</dbReference>
<reference evidence="2" key="1">
    <citation type="submission" date="2020-01" db="EMBL/GenBank/DDBJ databases">
        <authorList>
            <person name="Seo Y.L."/>
        </authorList>
    </citation>
    <scope>NUCLEOTIDE SEQUENCE</scope>
    <source>
        <strain evidence="2">R11</strain>
    </source>
</reference>
<evidence type="ECO:0000256" key="1">
    <source>
        <dbReference type="SAM" id="Phobius"/>
    </source>
</evidence>
<keyword evidence="1" id="KW-0812">Transmembrane</keyword>
<gene>
    <name evidence="2" type="ORF">GSY63_02800</name>
</gene>
<keyword evidence="3" id="KW-1185">Reference proteome</keyword>
<organism evidence="2 3">
    <name type="scientific">Mucilaginibacter agri</name>
    <dbReference type="NCBI Taxonomy" id="2695265"/>
    <lineage>
        <taxon>Bacteria</taxon>
        <taxon>Pseudomonadati</taxon>
        <taxon>Bacteroidota</taxon>
        <taxon>Sphingobacteriia</taxon>
        <taxon>Sphingobacteriales</taxon>
        <taxon>Sphingobacteriaceae</taxon>
        <taxon>Mucilaginibacter</taxon>
    </lineage>
</organism>
<protein>
    <submittedName>
        <fullName evidence="2">Uncharacterized protein</fullName>
    </submittedName>
</protein>
<sequence>MTWLKFALWMGGIYLIYYAAVLLWDFLRSGKQPDAERSHELSFEEHIEPVREIAGSTPEIYDASVLSSGGVSLKQLFNLAREEVIEYTRPVSY</sequence>
<proteinExistence type="predicted"/>
<accession>A0A965ZC39</accession>
<dbReference type="EMBL" id="WWEO01000037">
    <property type="protein sequence ID" value="NCD68283.1"/>
    <property type="molecule type" value="Genomic_DNA"/>
</dbReference>
<dbReference type="RefSeq" id="WP_166584311.1">
    <property type="nucleotide sequence ID" value="NZ_WWEO01000037.1"/>
</dbReference>